<keyword evidence="3" id="KW-1003">Cell membrane</keyword>
<accession>D5V4H3</accession>
<feature type="transmembrane region" description="Helical" evidence="9">
    <location>
        <begin position="141"/>
        <end position="164"/>
    </location>
</feature>
<evidence type="ECO:0000256" key="2">
    <source>
        <dbReference type="ARBA" id="ARBA00022448"/>
    </source>
</evidence>
<dbReference type="RefSeq" id="WP_013135023.1">
    <property type="nucleotide sequence ID" value="NC_014166.1"/>
</dbReference>
<dbReference type="Proteomes" id="UP000000939">
    <property type="component" value="Chromosome"/>
</dbReference>
<evidence type="ECO:0000256" key="9">
    <source>
        <dbReference type="SAM" id="Phobius"/>
    </source>
</evidence>
<organism evidence="11 12">
    <name type="scientific">Arcobacter nitrofigilis (strain ATCC 33309 / DSM 7299 / CCUG 15893 / LMG 7604 / NCTC 12251 / CI)</name>
    <name type="common">Campylobacter nitrofigilis</name>
    <dbReference type="NCBI Taxonomy" id="572480"/>
    <lineage>
        <taxon>Bacteria</taxon>
        <taxon>Pseudomonadati</taxon>
        <taxon>Campylobacterota</taxon>
        <taxon>Epsilonproteobacteria</taxon>
        <taxon>Campylobacterales</taxon>
        <taxon>Arcobacteraceae</taxon>
        <taxon>Arcobacter</taxon>
    </lineage>
</organism>
<name>D5V4H3_ARCNC</name>
<feature type="transmembrane region" description="Helical" evidence="9">
    <location>
        <begin position="32"/>
        <end position="55"/>
    </location>
</feature>
<dbReference type="EMBL" id="CP001999">
    <property type="protein sequence ID" value="ADG92878.1"/>
    <property type="molecule type" value="Genomic_DNA"/>
</dbReference>
<dbReference type="InterPro" id="IPR007387">
    <property type="entry name" value="TRAP_DctQ"/>
</dbReference>
<dbReference type="GO" id="GO:0015740">
    <property type="term" value="P:C4-dicarboxylate transport"/>
    <property type="evidence" value="ECO:0007669"/>
    <property type="project" value="TreeGrafter"/>
</dbReference>
<evidence type="ECO:0000256" key="7">
    <source>
        <dbReference type="ARBA" id="ARBA00023136"/>
    </source>
</evidence>
<evidence type="ECO:0000256" key="4">
    <source>
        <dbReference type="ARBA" id="ARBA00022519"/>
    </source>
</evidence>
<sequence>MENSEKVSKKKINPLLKGLDFMDKIIGKFEKLMLGLGIIAMAINTIAAVVSRFIFNDAIIFTDELNMIFIVVVTFAGLSYAARQGRHIRMSAIYDLLNSNLRKIFMVIISTITGLFMFFLSYYAILYILSIYNSGRILPALGIHVYIIYLWVPIGFIITGLQYFSTVLKNIRHEDVYLSTNIKDGYTDEANQIEV</sequence>
<dbReference type="PANTHER" id="PTHR35011">
    <property type="entry name" value="2,3-DIKETO-L-GULONATE TRAP TRANSPORTER SMALL PERMEASE PROTEIN YIAM"/>
    <property type="match status" value="1"/>
</dbReference>
<evidence type="ECO:0000256" key="1">
    <source>
        <dbReference type="ARBA" id="ARBA00004429"/>
    </source>
</evidence>
<dbReference type="Pfam" id="PF04290">
    <property type="entry name" value="DctQ"/>
    <property type="match status" value="1"/>
</dbReference>
<evidence type="ECO:0000313" key="11">
    <source>
        <dbReference type="EMBL" id="ADG92878.1"/>
    </source>
</evidence>
<feature type="transmembrane region" description="Helical" evidence="9">
    <location>
        <begin position="67"/>
        <end position="83"/>
    </location>
</feature>
<evidence type="ECO:0000256" key="8">
    <source>
        <dbReference type="ARBA" id="ARBA00038436"/>
    </source>
</evidence>
<evidence type="ECO:0000256" key="6">
    <source>
        <dbReference type="ARBA" id="ARBA00022989"/>
    </source>
</evidence>
<dbReference type="HOGENOM" id="CLU_086356_3_7_7"/>
<evidence type="ECO:0000259" key="10">
    <source>
        <dbReference type="Pfam" id="PF04290"/>
    </source>
</evidence>
<protein>
    <submittedName>
        <fullName evidence="11">Tripartite ATP-independent periplasmic transporter DctQ component</fullName>
    </submittedName>
</protein>
<proteinExistence type="inferred from homology"/>
<comment type="similarity">
    <text evidence="8">Belongs to the TRAP transporter small permease family.</text>
</comment>
<dbReference type="STRING" id="572480.Arnit_1219"/>
<dbReference type="AlphaFoldDB" id="D5V4H3"/>
<dbReference type="GO" id="GO:0005886">
    <property type="term" value="C:plasma membrane"/>
    <property type="evidence" value="ECO:0007669"/>
    <property type="project" value="UniProtKB-SubCell"/>
</dbReference>
<reference evidence="11 12" key="1">
    <citation type="journal article" date="2010" name="Stand. Genomic Sci.">
        <title>Complete genome sequence of Arcobacter nitrofigilis type strain (CI).</title>
        <authorList>
            <person name="Pati A."/>
            <person name="Gronow S."/>
            <person name="Lapidus A."/>
            <person name="Copeland A."/>
            <person name="Glavina Del Rio T."/>
            <person name="Nolan M."/>
            <person name="Lucas S."/>
            <person name="Tice H."/>
            <person name="Cheng J.F."/>
            <person name="Han C."/>
            <person name="Chertkov O."/>
            <person name="Bruce D."/>
            <person name="Tapia R."/>
            <person name="Goodwin L."/>
            <person name="Pitluck S."/>
            <person name="Liolios K."/>
            <person name="Ivanova N."/>
            <person name="Mavromatis K."/>
            <person name="Chen A."/>
            <person name="Palaniappan K."/>
            <person name="Land M."/>
            <person name="Hauser L."/>
            <person name="Chang Y.J."/>
            <person name="Jeffries C.D."/>
            <person name="Detter J.C."/>
            <person name="Rohde M."/>
            <person name="Goker M."/>
            <person name="Bristow J."/>
            <person name="Eisen J.A."/>
            <person name="Markowitz V."/>
            <person name="Hugenholtz P."/>
            <person name="Klenk H.P."/>
            <person name="Kyrpides N.C."/>
        </authorList>
    </citation>
    <scope>NUCLEOTIDE SEQUENCE [LARGE SCALE GENOMIC DNA]</scope>
    <source>
        <strain evidence="12">ATCC 33309 / DSM 7299 / CCUG 15893 / LMG 7604 / NCTC 12251 / CI</strain>
    </source>
</reference>
<dbReference type="GO" id="GO:0022857">
    <property type="term" value="F:transmembrane transporter activity"/>
    <property type="evidence" value="ECO:0007669"/>
    <property type="project" value="TreeGrafter"/>
</dbReference>
<comment type="subcellular location">
    <subcellularLocation>
        <location evidence="1">Cell inner membrane</location>
        <topology evidence="1">Multi-pass membrane protein</topology>
    </subcellularLocation>
</comment>
<feature type="domain" description="Tripartite ATP-independent periplasmic transporters DctQ component" evidence="10">
    <location>
        <begin position="41"/>
        <end position="172"/>
    </location>
</feature>
<evidence type="ECO:0000256" key="3">
    <source>
        <dbReference type="ARBA" id="ARBA00022475"/>
    </source>
</evidence>
<feature type="transmembrane region" description="Helical" evidence="9">
    <location>
        <begin position="104"/>
        <end position="129"/>
    </location>
</feature>
<keyword evidence="7 9" id="KW-0472">Membrane</keyword>
<keyword evidence="12" id="KW-1185">Reference proteome</keyword>
<keyword evidence="6 9" id="KW-1133">Transmembrane helix</keyword>
<dbReference type="eggNOG" id="COG3090">
    <property type="taxonomic scope" value="Bacteria"/>
</dbReference>
<evidence type="ECO:0000256" key="5">
    <source>
        <dbReference type="ARBA" id="ARBA00022692"/>
    </source>
</evidence>
<dbReference type="InterPro" id="IPR055348">
    <property type="entry name" value="DctQ"/>
</dbReference>
<keyword evidence="2" id="KW-0813">Transport</keyword>
<gene>
    <name evidence="11" type="ordered locus">Arnit_1219</name>
</gene>
<dbReference type="PANTHER" id="PTHR35011:SF2">
    <property type="entry name" value="2,3-DIKETO-L-GULONATE TRAP TRANSPORTER SMALL PERMEASE PROTEIN YIAM"/>
    <property type="match status" value="1"/>
</dbReference>
<evidence type="ECO:0000313" key="12">
    <source>
        <dbReference type="Proteomes" id="UP000000939"/>
    </source>
</evidence>
<keyword evidence="4" id="KW-0997">Cell inner membrane</keyword>
<keyword evidence="5 9" id="KW-0812">Transmembrane</keyword>
<dbReference type="KEGG" id="ant:Arnit_1219"/>